<reference evidence="4" key="1">
    <citation type="journal article" date="2015" name="Malar. J.">
        <title>Transcription of the var genes from a freshly-obtained field isolate of Plasmodium falciparum shows more variable switching patterns than long laboratory-adapted isolates.</title>
        <authorList>
            <person name="Ye R."/>
            <person name="Zhang D."/>
            <person name="Chen B."/>
            <person name="Zhu Y."/>
            <person name="Zhang Y."/>
            <person name="Wang S."/>
            <person name="Pan W."/>
        </authorList>
    </citation>
    <scope>NUCLEOTIDE SEQUENCE</scope>
    <source>
        <strain evidence="4">FCYN0906-5H</strain>
    </source>
</reference>
<dbReference type="VEuPathDB" id="PlasmoDB:PfTG01_000007200"/>
<evidence type="ECO:0000256" key="1">
    <source>
        <dbReference type="SAM" id="MobiDB-lite"/>
    </source>
</evidence>
<evidence type="ECO:0000259" key="3">
    <source>
        <dbReference type="Pfam" id="PF15447"/>
    </source>
</evidence>
<dbReference type="InterPro" id="IPR008602">
    <property type="entry name" value="Duffy-antigen-binding"/>
</dbReference>
<sequence>MARPVSGRAAASSGEEDEDAKHMFDRIGQQVHDLVKKDDAKNYIGDLKGLLTSATLSGGELAAFPEPCGLIKNEGENLIRARGHPCRKDANESDVNRFSVKEQAEYDNKKMKCSNGDACAPFRRLYLCNKNFQKINNYSSNAKHNLLLDVCLAAKYEGDSLKHYSEKLNVTYTDSPSQICTMLARSFADIGDIVRGKDLYSGNTKEKNRREKLEQKLKTIFGDIYEELKKDRKNGEEELQKRYKKDEDKNFFKLREDWWTANRATVWKALTCEAYGTYFHATCGESRSPSMAKNNCRCKDKETGKNDTDQVPTYFDYVPQFLRWFEEWAEDFCRKKK</sequence>
<feature type="compositionally biased region" description="Low complexity" evidence="1">
    <location>
        <begin position="1"/>
        <end position="13"/>
    </location>
</feature>
<dbReference type="VEuPathDB" id="PlasmoDB:PfNF166_120026300"/>
<evidence type="ECO:0000313" key="4">
    <source>
        <dbReference type="EMBL" id="AJD77404.1"/>
    </source>
</evidence>
<gene>
    <name evidence="4" type="primary">var212</name>
</gene>
<dbReference type="Pfam" id="PF05424">
    <property type="entry name" value="Duffy_binding"/>
    <property type="match status" value="1"/>
</dbReference>
<dbReference type="EMBL" id="KJ856474">
    <property type="protein sequence ID" value="AJD77404.1"/>
    <property type="molecule type" value="Genomic_DNA"/>
</dbReference>
<dbReference type="Gene3D" id="1.20.58.830">
    <property type="match status" value="1"/>
</dbReference>
<dbReference type="AlphaFoldDB" id="A0A0F6P8F8"/>
<dbReference type="VEuPathDB" id="PlasmoDB:PfGN01_060005800"/>
<dbReference type="Gene3D" id="1.20.1310.20">
    <property type="entry name" value="Duffy-antigen binding domain"/>
    <property type="match status" value="1"/>
</dbReference>
<organism evidence="4">
    <name type="scientific">Plasmodium falciparum</name>
    <name type="common">malaria parasite P. falciparum</name>
    <dbReference type="NCBI Taxonomy" id="5833"/>
    <lineage>
        <taxon>Eukaryota</taxon>
        <taxon>Sar</taxon>
        <taxon>Alveolata</taxon>
        <taxon>Apicomplexa</taxon>
        <taxon>Aconoidasida</taxon>
        <taxon>Haemosporida</taxon>
        <taxon>Plasmodiidae</taxon>
        <taxon>Plasmodium</taxon>
        <taxon>Plasmodium (Laverania)</taxon>
    </lineage>
</organism>
<feature type="domain" description="Duffy-antigen binding" evidence="2">
    <location>
        <begin position="117"/>
        <end position="323"/>
    </location>
</feature>
<dbReference type="InterPro" id="IPR029210">
    <property type="entry name" value="PfEMP1_NTS"/>
</dbReference>
<dbReference type="VEuPathDB" id="PlasmoDB:Pf7G8_120024100"/>
<accession>A0A0F6P8F8</accession>
<feature type="region of interest" description="Disordered" evidence="1">
    <location>
        <begin position="1"/>
        <end position="20"/>
    </location>
</feature>
<dbReference type="VEuPathDB" id="PlasmoDB:PfML01_000085100"/>
<proteinExistence type="predicted"/>
<dbReference type="GO" id="GO:0046789">
    <property type="term" value="F:host cell surface receptor binding"/>
    <property type="evidence" value="ECO:0007669"/>
    <property type="project" value="InterPro"/>
</dbReference>
<name>A0A0F6P8F8_PLAFA</name>
<dbReference type="GO" id="GO:0016020">
    <property type="term" value="C:membrane"/>
    <property type="evidence" value="ECO:0007669"/>
    <property type="project" value="InterPro"/>
</dbReference>
<dbReference type="SUPFAM" id="SSF140924">
    <property type="entry name" value="Duffy binding domain-like"/>
    <property type="match status" value="1"/>
</dbReference>
<dbReference type="InterPro" id="IPR042202">
    <property type="entry name" value="Duffy-ag-bd_sf"/>
</dbReference>
<dbReference type="Pfam" id="PF15447">
    <property type="entry name" value="NTS"/>
    <property type="match status" value="1"/>
</dbReference>
<dbReference type="FunFam" id="1.20.1310.20:FF:000001">
    <property type="entry name" value="Erythrocyte membrane protein 1, PfEMP1"/>
    <property type="match status" value="1"/>
</dbReference>
<dbReference type="VEuPathDB" id="PlasmoDB:Pf7G8-2_000025000"/>
<feature type="domain" description="Plasmodium falciparum erythrocyte membrane protein-1 N-terminal segment" evidence="3">
    <location>
        <begin position="19"/>
        <end position="55"/>
    </location>
</feature>
<feature type="non-terminal residue" evidence="4">
    <location>
        <position position="337"/>
    </location>
</feature>
<evidence type="ECO:0000259" key="2">
    <source>
        <dbReference type="Pfam" id="PF05424"/>
    </source>
</evidence>
<protein>
    <submittedName>
        <fullName evidence="4">Erythrocyte membrane protein 1</fullName>
    </submittedName>
</protein>
<dbReference type="VEuPathDB" id="PlasmoDB:PfNF135_140083400"/>
<dbReference type="VEuPathDB" id="PlasmoDB:PfNF54_120024200"/>